<reference evidence="2" key="1">
    <citation type="submission" date="2013-03" db="EMBL/GenBank/DDBJ databases">
        <title>The Genome Sequence of Anopheles christyi ACHKN1017.</title>
        <authorList>
            <consortium name="The Broad Institute Genomics Platform"/>
            <person name="Neafsey D.E."/>
            <person name="Besansky N."/>
            <person name="Walker B."/>
            <person name="Young S.K."/>
            <person name="Zeng Q."/>
            <person name="Gargeya S."/>
            <person name="Fitzgerald M."/>
            <person name="Haas B."/>
            <person name="Abouelleil A."/>
            <person name="Allen A.W."/>
            <person name="Alvarado L."/>
            <person name="Arachchi H.M."/>
            <person name="Berlin A.M."/>
            <person name="Chapman S.B."/>
            <person name="Gainer-Dewar J."/>
            <person name="Goldberg J."/>
            <person name="Griggs A."/>
            <person name="Gujja S."/>
            <person name="Hansen M."/>
            <person name="Howarth C."/>
            <person name="Imamovic A."/>
            <person name="Ireland A."/>
            <person name="Larimer J."/>
            <person name="McCowan C."/>
            <person name="Murphy C."/>
            <person name="Pearson M."/>
            <person name="Poon T.W."/>
            <person name="Priest M."/>
            <person name="Roberts A."/>
            <person name="Saif S."/>
            <person name="Shea T."/>
            <person name="Sisk P."/>
            <person name="Sykes S."/>
            <person name="Wortman J."/>
            <person name="Nusbaum C."/>
            <person name="Birren B."/>
        </authorList>
    </citation>
    <scope>NUCLEOTIDE SEQUENCE [LARGE SCALE GENOMIC DNA]</scope>
    <source>
        <strain evidence="2">ACHKN1017</strain>
    </source>
</reference>
<name>A0A182KIY4_9DIPT</name>
<reference evidence="1" key="2">
    <citation type="submission" date="2020-05" db="UniProtKB">
        <authorList>
            <consortium name="EnsemblMetazoa"/>
        </authorList>
    </citation>
    <scope>IDENTIFICATION</scope>
    <source>
        <strain evidence="1">ACHKN1017</strain>
    </source>
</reference>
<evidence type="ECO:0000313" key="2">
    <source>
        <dbReference type="Proteomes" id="UP000075881"/>
    </source>
</evidence>
<dbReference type="Proteomes" id="UP000075881">
    <property type="component" value="Unassembled WGS sequence"/>
</dbReference>
<proteinExistence type="predicted"/>
<organism evidence="1 2">
    <name type="scientific">Anopheles christyi</name>
    <dbReference type="NCBI Taxonomy" id="43041"/>
    <lineage>
        <taxon>Eukaryota</taxon>
        <taxon>Metazoa</taxon>
        <taxon>Ecdysozoa</taxon>
        <taxon>Arthropoda</taxon>
        <taxon>Hexapoda</taxon>
        <taxon>Insecta</taxon>
        <taxon>Pterygota</taxon>
        <taxon>Neoptera</taxon>
        <taxon>Endopterygota</taxon>
        <taxon>Diptera</taxon>
        <taxon>Nematocera</taxon>
        <taxon>Culicoidea</taxon>
        <taxon>Culicidae</taxon>
        <taxon>Anophelinae</taxon>
        <taxon>Anopheles</taxon>
    </lineage>
</organism>
<keyword evidence="2" id="KW-1185">Reference proteome</keyword>
<protein>
    <submittedName>
        <fullName evidence="1">Uncharacterized protein</fullName>
    </submittedName>
</protein>
<sequence length="64" mass="7555">MVHHRCRRALYTQRGGKVHQRTDQFDRQRKHDRGVLFARNAAQRLEVAQLEGGWAFAHNVGRFL</sequence>
<evidence type="ECO:0000313" key="1">
    <source>
        <dbReference type="EnsemblMetazoa" id="ACHR014390-PA"/>
    </source>
</evidence>
<dbReference type="VEuPathDB" id="VectorBase:ACHR014390"/>
<dbReference type="AlphaFoldDB" id="A0A182KIY4"/>
<accession>A0A182KIY4</accession>
<dbReference type="EnsemblMetazoa" id="ACHR014390-RA">
    <property type="protein sequence ID" value="ACHR014390-PA"/>
    <property type="gene ID" value="ACHR014390"/>
</dbReference>